<organism evidence="1 2">
    <name type="scientific">Trichoderma asperellum (strain ATCC 204424 / CBS 433.97 / NBRC 101777)</name>
    <dbReference type="NCBI Taxonomy" id="1042311"/>
    <lineage>
        <taxon>Eukaryota</taxon>
        <taxon>Fungi</taxon>
        <taxon>Dikarya</taxon>
        <taxon>Ascomycota</taxon>
        <taxon>Pezizomycotina</taxon>
        <taxon>Sordariomycetes</taxon>
        <taxon>Hypocreomycetidae</taxon>
        <taxon>Hypocreales</taxon>
        <taxon>Hypocreaceae</taxon>
        <taxon>Trichoderma</taxon>
    </lineage>
</organism>
<sequence>VEETHRKFPIVHTRQDAVHIDDPAFIDDIYPESSQRHRENFHTLVKLLLTPGSISGTADNEFHRRRRAVLKRYFSRQSARRLEPPINDTLGTLFERLKEWAREGKTSAYERRIPRRS</sequence>
<dbReference type="SUPFAM" id="SSF48264">
    <property type="entry name" value="Cytochrome P450"/>
    <property type="match status" value="1"/>
</dbReference>
<gene>
    <name evidence="1" type="ORF">M441DRAFT_154835</name>
</gene>
<dbReference type="AlphaFoldDB" id="A0A2T3YQF3"/>
<protein>
    <recommendedName>
        <fullName evidence="3">Cytochrome P450</fullName>
    </recommendedName>
</protein>
<evidence type="ECO:0008006" key="3">
    <source>
        <dbReference type="Google" id="ProtNLM"/>
    </source>
</evidence>
<dbReference type="GO" id="GO:0020037">
    <property type="term" value="F:heme binding"/>
    <property type="evidence" value="ECO:0007669"/>
    <property type="project" value="InterPro"/>
</dbReference>
<evidence type="ECO:0000313" key="1">
    <source>
        <dbReference type="EMBL" id="PTB34798.1"/>
    </source>
</evidence>
<dbReference type="Gene3D" id="1.10.630.10">
    <property type="entry name" value="Cytochrome P450"/>
    <property type="match status" value="1"/>
</dbReference>
<dbReference type="STRING" id="1042311.A0A2T3YQF3"/>
<feature type="non-terminal residue" evidence="1">
    <location>
        <position position="1"/>
    </location>
</feature>
<dbReference type="EMBL" id="KZ679297">
    <property type="protein sequence ID" value="PTB34798.1"/>
    <property type="molecule type" value="Genomic_DNA"/>
</dbReference>
<keyword evidence="2" id="KW-1185">Reference proteome</keyword>
<dbReference type="InterPro" id="IPR036396">
    <property type="entry name" value="Cyt_P450_sf"/>
</dbReference>
<dbReference type="GO" id="GO:0016705">
    <property type="term" value="F:oxidoreductase activity, acting on paired donors, with incorporation or reduction of molecular oxygen"/>
    <property type="evidence" value="ECO:0007669"/>
    <property type="project" value="InterPro"/>
</dbReference>
<dbReference type="Proteomes" id="UP000240493">
    <property type="component" value="Unassembled WGS sequence"/>
</dbReference>
<reference evidence="1 2" key="1">
    <citation type="submission" date="2016-07" db="EMBL/GenBank/DDBJ databases">
        <title>Multiple horizontal gene transfer events from other fungi enriched the ability of initially mycotrophic Trichoderma (Ascomycota) to feed on dead plant biomass.</title>
        <authorList>
            <consortium name="DOE Joint Genome Institute"/>
            <person name="Aerts A."/>
            <person name="Atanasova L."/>
            <person name="Chenthamara K."/>
            <person name="Zhang J."/>
            <person name="Grujic M."/>
            <person name="Henrissat B."/>
            <person name="Kuo A."/>
            <person name="Salamov A."/>
            <person name="Lipzen A."/>
            <person name="Labutti K."/>
            <person name="Barry K."/>
            <person name="Miao Y."/>
            <person name="Rahimi M.J."/>
            <person name="Shen Q."/>
            <person name="Grigoriev I.V."/>
            <person name="Kubicek C.P."/>
            <person name="Druzhinina I.S."/>
        </authorList>
    </citation>
    <scope>NUCLEOTIDE SEQUENCE [LARGE SCALE GENOMIC DNA]</scope>
    <source>
        <strain evidence="1 2">CBS 433.97</strain>
    </source>
</reference>
<evidence type="ECO:0000313" key="2">
    <source>
        <dbReference type="Proteomes" id="UP000240493"/>
    </source>
</evidence>
<proteinExistence type="predicted"/>
<dbReference type="GO" id="GO:0004497">
    <property type="term" value="F:monooxygenase activity"/>
    <property type="evidence" value="ECO:0007669"/>
    <property type="project" value="InterPro"/>
</dbReference>
<name>A0A2T3YQF3_TRIA4</name>
<dbReference type="OrthoDB" id="3945418at2759"/>
<dbReference type="GO" id="GO:0005506">
    <property type="term" value="F:iron ion binding"/>
    <property type="evidence" value="ECO:0007669"/>
    <property type="project" value="InterPro"/>
</dbReference>
<accession>A0A2T3YQF3</accession>